<evidence type="ECO:0000313" key="5">
    <source>
        <dbReference type="EMBL" id="CAC5363652.1"/>
    </source>
</evidence>
<dbReference type="AlphaFoldDB" id="A0A6J8A877"/>
<dbReference type="InterPro" id="IPR036055">
    <property type="entry name" value="LDL_receptor-like_sf"/>
</dbReference>
<dbReference type="CDD" id="cd00112">
    <property type="entry name" value="LDLa"/>
    <property type="match status" value="1"/>
</dbReference>
<feature type="compositionally biased region" description="Basic and acidic residues" evidence="3">
    <location>
        <begin position="72"/>
        <end position="106"/>
    </location>
</feature>
<evidence type="ECO:0000256" key="4">
    <source>
        <dbReference type="SAM" id="Phobius"/>
    </source>
</evidence>
<protein>
    <recommendedName>
        <fullName evidence="7">LRP2</fullName>
    </recommendedName>
</protein>
<keyword evidence="4" id="KW-0812">Transmembrane</keyword>
<reference evidence="5 6" key="1">
    <citation type="submission" date="2020-06" db="EMBL/GenBank/DDBJ databases">
        <authorList>
            <person name="Li R."/>
            <person name="Bekaert M."/>
        </authorList>
    </citation>
    <scope>NUCLEOTIDE SEQUENCE [LARGE SCALE GENOMIC DNA]</scope>
    <source>
        <strain evidence="6">wild</strain>
    </source>
</reference>
<comment type="caution">
    <text evidence="2">Lacks conserved residue(s) required for the propagation of feature annotation.</text>
</comment>
<keyword evidence="1 2" id="KW-1015">Disulfide bond</keyword>
<dbReference type="Gene3D" id="4.10.400.10">
    <property type="entry name" value="Low-density Lipoprotein Receptor"/>
    <property type="match status" value="1"/>
</dbReference>
<organism evidence="5 6">
    <name type="scientific">Mytilus coruscus</name>
    <name type="common">Sea mussel</name>
    <dbReference type="NCBI Taxonomy" id="42192"/>
    <lineage>
        <taxon>Eukaryota</taxon>
        <taxon>Metazoa</taxon>
        <taxon>Spiralia</taxon>
        <taxon>Lophotrochozoa</taxon>
        <taxon>Mollusca</taxon>
        <taxon>Bivalvia</taxon>
        <taxon>Autobranchia</taxon>
        <taxon>Pteriomorphia</taxon>
        <taxon>Mytilida</taxon>
        <taxon>Mytiloidea</taxon>
        <taxon>Mytilidae</taxon>
        <taxon>Mytilinae</taxon>
        <taxon>Mytilus</taxon>
    </lineage>
</organism>
<evidence type="ECO:0008006" key="7">
    <source>
        <dbReference type="Google" id="ProtNLM"/>
    </source>
</evidence>
<sequence>MVPCDHGKKCVYNAWKCDRIVDCSDGSDESDCQELVACEKMTEITMHLFVVYITCLFVCIISTANSVDSKIPKVDDTHDLGSQDAKIPKVDDTHDAKIPKVDDTHDLGSQNAKIPKVDDTHDLASQDVKISMGADKIFEHQDAQGAAIETPPNDS</sequence>
<dbReference type="InterPro" id="IPR002172">
    <property type="entry name" value="LDrepeatLR_classA_rpt"/>
</dbReference>
<dbReference type="EMBL" id="CACVKT020000904">
    <property type="protein sequence ID" value="CAC5363652.1"/>
    <property type="molecule type" value="Genomic_DNA"/>
</dbReference>
<proteinExistence type="predicted"/>
<keyword evidence="4" id="KW-1133">Transmembrane helix</keyword>
<evidence type="ECO:0000256" key="3">
    <source>
        <dbReference type="SAM" id="MobiDB-lite"/>
    </source>
</evidence>
<feature type="disulfide bond" evidence="2">
    <location>
        <begin position="17"/>
        <end position="32"/>
    </location>
</feature>
<dbReference type="Pfam" id="PF00057">
    <property type="entry name" value="Ldl_recept_a"/>
    <property type="match status" value="1"/>
</dbReference>
<dbReference type="PROSITE" id="PS50068">
    <property type="entry name" value="LDLRA_2"/>
    <property type="match status" value="1"/>
</dbReference>
<gene>
    <name evidence="5" type="ORF">MCOR_4994</name>
</gene>
<feature type="region of interest" description="Disordered" evidence="3">
    <location>
        <begin position="72"/>
        <end position="120"/>
    </location>
</feature>
<keyword evidence="4" id="KW-0472">Membrane</keyword>
<feature type="transmembrane region" description="Helical" evidence="4">
    <location>
        <begin position="44"/>
        <end position="64"/>
    </location>
</feature>
<accession>A0A6J8A877</accession>
<name>A0A6J8A877_MYTCO</name>
<evidence type="ECO:0000256" key="2">
    <source>
        <dbReference type="PROSITE-ProRule" id="PRU00124"/>
    </source>
</evidence>
<dbReference type="SMART" id="SM00192">
    <property type="entry name" value="LDLa"/>
    <property type="match status" value="1"/>
</dbReference>
<keyword evidence="6" id="KW-1185">Reference proteome</keyword>
<evidence type="ECO:0000313" key="6">
    <source>
        <dbReference type="Proteomes" id="UP000507470"/>
    </source>
</evidence>
<dbReference type="SUPFAM" id="SSF57424">
    <property type="entry name" value="LDL receptor-like module"/>
    <property type="match status" value="1"/>
</dbReference>
<evidence type="ECO:0000256" key="1">
    <source>
        <dbReference type="ARBA" id="ARBA00023157"/>
    </source>
</evidence>
<dbReference type="OrthoDB" id="9990982at2759"/>
<dbReference type="Proteomes" id="UP000507470">
    <property type="component" value="Unassembled WGS sequence"/>
</dbReference>